<name>A0A0M3HSA9_ASCLU</name>
<keyword evidence="1" id="KW-1185">Reference proteome</keyword>
<evidence type="ECO:0000313" key="2">
    <source>
        <dbReference type="WBParaSite" id="ALUE_0000532701-mRNA-1"/>
    </source>
</evidence>
<evidence type="ECO:0000313" key="1">
    <source>
        <dbReference type="Proteomes" id="UP000036681"/>
    </source>
</evidence>
<protein>
    <submittedName>
        <fullName evidence="2">Transcriptional regulator</fullName>
    </submittedName>
</protein>
<dbReference type="Proteomes" id="UP000036681">
    <property type="component" value="Unplaced"/>
</dbReference>
<sequence>MVNRVMNIADKINEANLAEEMPHFEDADCCLDKSHAAYHSTFETLPSS</sequence>
<proteinExistence type="predicted"/>
<dbReference type="AlphaFoldDB" id="A0A0M3HSA9"/>
<reference evidence="2" key="1">
    <citation type="submission" date="2017-02" db="UniProtKB">
        <authorList>
            <consortium name="WormBaseParasite"/>
        </authorList>
    </citation>
    <scope>IDENTIFICATION</scope>
</reference>
<organism evidence="1 2">
    <name type="scientific">Ascaris lumbricoides</name>
    <name type="common">Giant roundworm</name>
    <dbReference type="NCBI Taxonomy" id="6252"/>
    <lineage>
        <taxon>Eukaryota</taxon>
        <taxon>Metazoa</taxon>
        <taxon>Ecdysozoa</taxon>
        <taxon>Nematoda</taxon>
        <taxon>Chromadorea</taxon>
        <taxon>Rhabditida</taxon>
        <taxon>Spirurina</taxon>
        <taxon>Ascaridomorpha</taxon>
        <taxon>Ascaridoidea</taxon>
        <taxon>Ascarididae</taxon>
        <taxon>Ascaris</taxon>
    </lineage>
</organism>
<accession>A0A0M3HSA9</accession>
<dbReference type="WBParaSite" id="ALUE_0000532701-mRNA-1">
    <property type="protein sequence ID" value="ALUE_0000532701-mRNA-1"/>
    <property type="gene ID" value="ALUE_0000532701"/>
</dbReference>